<dbReference type="EC" id="2.3.1.275" evidence="10"/>
<accession>A0ABU1MHF4</accession>
<organism evidence="11 12">
    <name type="scientific">Novosphingobium capsulatum</name>
    <dbReference type="NCBI Taxonomy" id="13688"/>
    <lineage>
        <taxon>Bacteria</taxon>
        <taxon>Pseudomonadati</taxon>
        <taxon>Pseudomonadota</taxon>
        <taxon>Alphaproteobacteria</taxon>
        <taxon>Sphingomonadales</taxon>
        <taxon>Sphingomonadaceae</taxon>
        <taxon>Novosphingobium</taxon>
    </lineage>
</organism>
<comment type="caution">
    <text evidence="11">The sequence shown here is derived from an EMBL/GenBank/DDBJ whole genome shotgun (WGS) entry which is preliminary data.</text>
</comment>
<gene>
    <name evidence="10" type="primary">plsY</name>
    <name evidence="11" type="ORF">J2792_000600</name>
</gene>
<feature type="transmembrane region" description="Helical" evidence="10">
    <location>
        <begin position="6"/>
        <end position="25"/>
    </location>
</feature>
<keyword evidence="5 10" id="KW-1133">Transmembrane helix</keyword>
<comment type="pathway">
    <text evidence="10">Lipid metabolism; phospholipid metabolism.</text>
</comment>
<dbReference type="RefSeq" id="WP_171798527.1">
    <property type="nucleotide sequence ID" value="NZ_JAVDRD010000001.1"/>
</dbReference>
<comment type="subunit">
    <text evidence="10">Probably interacts with PlsX.</text>
</comment>
<comment type="catalytic activity">
    <reaction evidence="10">
        <text>an acyl phosphate + sn-glycerol 3-phosphate = a 1-acyl-sn-glycero-3-phosphate + phosphate</text>
        <dbReference type="Rhea" id="RHEA:34075"/>
        <dbReference type="ChEBI" id="CHEBI:43474"/>
        <dbReference type="ChEBI" id="CHEBI:57597"/>
        <dbReference type="ChEBI" id="CHEBI:57970"/>
        <dbReference type="ChEBI" id="CHEBI:59918"/>
        <dbReference type="EC" id="2.3.1.275"/>
    </reaction>
</comment>
<keyword evidence="6 10" id="KW-0443">Lipid metabolism</keyword>
<evidence type="ECO:0000256" key="6">
    <source>
        <dbReference type="ARBA" id="ARBA00023098"/>
    </source>
</evidence>
<evidence type="ECO:0000256" key="1">
    <source>
        <dbReference type="ARBA" id="ARBA00022475"/>
    </source>
</evidence>
<feature type="transmembrane region" description="Helical" evidence="10">
    <location>
        <begin position="148"/>
        <end position="176"/>
    </location>
</feature>
<dbReference type="NCBIfam" id="TIGR00023">
    <property type="entry name" value="glycerol-3-phosphate 1-O-acyltransferase PlsY"/>
    <property type="match status" value="1"/>
</dbReference>
<evidence type="ECO:0000256" key="4">
    <source>
        <dbReference type="ARBA" id="ARBA00022692"/>
    </source>
</evidence>
<keyword evidence="9 10" id="KW-1208">Phospholipid metabolism</keyword>
<proteinExistence type="inferred from homology"/>
<keyword evidence="11" id="KW-0012">Acyltransferase</keyword>
<feature type="transmembrane region" description="Helical" evidence="10">
    <location>
        <begin position="83"/>
        <end position="101"/>
    </location>
</feature>
<keyword evidence="1 10" id="KW-1003">Cell membrane</keyword>
<comment type="subcellular location">
    <subcellularLocation>
        <location evidence="10">Cell membrane</location>
        <topology evidence="10">Multi-pass membrane protein</topology>
    </subcellularLocation>
</comment>
<dbReference type="Pfam" id="PF02660">
    <property type="entry name" value="G3P_acyltransf"/>
    <property type="match status" value="1"/>
</dbReference>
<comment type="function">
    <text evidence="10">Catalyzes the transfer of an acyl group from acyl-phosphate (acyl-PO(4)) to glycerol-3-phosphate (G3P) to form lysophosphatidic acid (LPA). This enzyme utilizes acyl-phosphate as fatty acyl donor, but not acyl-CoA or acyl-ACP.</text>
</comment>
<keyword evidence="4 10" id="KW-0812">Transmembrane</keyword>
<evidence type="ECO:0000313" key="12">
    <source>
        <dbReference type="Proteomes" id="UP001184150"/>
    </source>
</evidence>
<keyword evidence="3 10" id="KW-0808">Transferase</keyword>
<dbReference type="InterPro" id="IPR003811">
    <property type="entry name" value="G3P_acylTferase_PlsY"/>
</dbReference>
<evidence type="ECO:0000256" key="9">
    <source>
        <dbReference type="ARBA" id="ARBA00023264"/>
    </source>
</evidence>
<keyword evidence="12" id="KW-1185">Reference proteome</keyword>
<keyword evidence="7 10" id="KW-0472">Membrane</keyword>
<dbReference type="PANTHER" id="PTHR30309:SF0">
    <property type="entry name" value="GLYCEROL-3-PHOSPHATE ACYLTRANSFERASE-RELATED"/>
    <property type="match status" value="1"/>
</dbReference>
<sequence>MTHDLALPACILAYLLGAIPFGLILTRLTGAGDLRAIGSGNIGATNVLRTGRKGLAASTLLLDLLKGSVAVWLARAYAPGTEALVALAAVIGHCFPLWLRFKGGKGVATTMGVALGLGWPIGLAYAVVWLGMLALVRISSVGGMSAVVVAPLAALAIGRSDYALVLAVIAALVIFLHRANIARLLAGTEPKIGGKKNTSGDAA</sequence>
<dbReference type="EMBL" id="JAVDRD010000001">
    <property type="protein sequence ID" value="MDR6509760.1"/>
    <property type="molecule type" value="Genomic_DNA"/>
</dbReference>
<keyword evidence="2 10" id="KW-0444">Lipid biosynthesis</keyword>
<comment type="similarity">
    <text evidence="10">Belongs to the PlsY family.</text>
</comment>
<protein>
    <recommendedName>
        <fullName evidence="10">Glycerol-3-phosphate acyltransferase</fullName>
    </recommendedName>
    <alternativeName>
        <fullName evidence="10">Acyl-PO4 G3P acyltransferase</fullName>
    </alternativeName>
    <alternativeName>
        <fullName evidence="10">Acyl-phosphate--glycerol-3-phosphate acyltransferase</fullName>
    </alternativeName>
    <alternativeName>
        <fullName evidence="10">G3P acyltransferase</fullName>
        <shortName evidence="10">GPAT</shortName>
        <ecNumber evidence="10">2.3.1.275</ecNumber>
    </alternativeName>
    <alternativeName>
        <fullName evidence="10">Lysophosphatidic acid synthase</fullName>
        <shortName evidence="10">LPA synthase</shortName>
    </alternativeName>
</protein>
<evidence type="ECO:0000256" key="8">
    <source>
        <dbReference type="ARBA" id="ARBA00023209"/>
    </source>
</evidence>
<name>A0ABU1MHF4_9SPHN</name>
<dbReference type="HAMAP" id="MF_01043">
    <property type="entry name" value="PlsY"/>
    <property type="match status" value="1"/>
</dbReference>
<dbReference type="Proteomes" id="UP001184150">
    <property type="component" value="Unassembled WGS sequence"/>
</dbReference>
<evidence type="ECO:0000313" key="11">
    <source>
        <dbReference type="EMBL" id="MDR6509760.1"/>
    </source>
</evidence>
<evidence type="ECO:0000256" key="2">
    <source>
        <dbReference type="ARBA" id="ARBA00022516"/>
    </source>
</evidence>
<evidence type="ECO:0000256" key="5">
    <source>
        <dbReference type="ARBA" id="ARBA00022989"/>
    </source>
</evidence>
<feature type="transmembrane region" description="Helical" evidence="10">
    <location>
        <begin position="113"/>
        <end position="136"/>
    </location>
</feature>
<dbReference type="SMART" id="SM01207">
    <property type="entry name" value="G3P_acyltransf"/>
    <property type="match status" value="1"/>
</dbReference>
<evidence type="ECO:0000256" key="10">
    <source>
        <dbReference type="HAMAP-Rule" id="MF_01043"/>
    </source>
</evidence>
<dbReference type="GO" id="GO:0004366">
    <property type="term" value="F:glycerol-3-phosphate O-acyltransferase activity"/>
    <property type="evidence" value="ECO:0007669"/>
    <property type="project" value="UniProtKB-EC"/>
</dbReference>
<evidence type="ECO:0000256" key="3">
    <source>
        <dbReference type="ARBA" id="ARBA00022679"/>
    </source>
</evidence>
<reference evidence="11 12" key="1">
    <citation type="submission" date="2023-07" db="EMBL/GenBank/DDBJ databases">
        <title>Sorghum-associated microbial communities from plants grown in Nebraska, USA.</title>
        <authorList>
            <person name="Schachtman D."/>
        </authorList>
    </citation>
    <scope>NUCLEOTIDE SEQUENCE [LARGE SCALE GENOMIC DNA]</scope>
    <source>
        <strain evidence="11 12">DS1027</strain>
    </source>
</reference>
<evidence type="ECO:0000256" key="7">
    <source>
        <dbReference type="ARBA" id="ARBA00023136"/>
    </source>
</evidence>
<keyword evidence="8 10" id="KW-0594">Phospholipid biosynthesis</keyword>
<dbReference type="PANTHER" id="PTHR30309">
    <property type="entry name" value="INNER MEMBRANE PROTEIN YGIH"/>
    <property type="match status" value="1"/>
</dbReference>